<dbReference type="GO" id="GO:0003677">
    <property type="term" value="F:DNA binding"/>
    <property type="evidence" value="ECO:0007669"/>
    <property type="project" value="InterPro"/>
</dbReference>
<reference evidence="4" key="1">
    <citation type="submission" date="2022-11" db="EMBL/GenBank/DDBJ databases">
        <title>Chromosomal genome sequence assembly and mating type (MAT) locus characterization of the leprose asexual lichenized fungus Lepraria neglecta (Nyl.) Erichsen.</title>
        <authorList>
            <person name="Allen J.L."/>
            <person name="Pfeffer B."/>
        </authorList>
    </citation>
    <scope>NUCLEOTIDE SEQUENCE</scope>
    <source>
        <strain evidence="4">Allen 5258</strain>
    </source>
</reference>
<keyword evidence="5" id="KW-1185">Reference proteome</keyword>
<comment type="subcellular location">
    <subcellularLocation>
        <location evidence="1">Nucleus</location>
    </subcellularLocation>
</comment>
<keyword evidence="2" id="KW-0539">Nucleus</keyword>
<dbReference type="EMBL" id="JASNWA010000006">
    <property type="protein sequence ID" value="KAK3174249.1"/>
    <property type="molecule type" value="Genomic_DNA"/>
</dbReference>
<dbReference type="InterPro" id="IPR007219">
    <property type="entry name" value="XnlR_reg_dom"/>
</dbReference>
<dbReference type="PANTHER" id="PTHR31001">
    <property type="entry name" value="UNCHARACTERIZED TRANSCRIPTIONAL REGULATORY PROTEIN"/>
    <property type="match status" value="1"/>
</dbReference>
<protein>
    <recommendedName>
        <fullName evidence="3">Xylanolytic transcriptional activator regulatory domain-containing protein</fullName>
    </recommendedName>
</protein>
<dbReference type="GO" id="GO:0005634">
    <property type="term" value="C:nucleus"/>
    <property type="evidence" value="ECO:0007669"/>
    <property type="project" value="UniProtKB-SubCell"/>
</dbReference>
<sequence length="384" mass="43741">MHYGDSSPLVWQRLGDLSTDLFAMGLHREPEDPDDVPFFLQECRRKMFAAAYRNDKSLATYFGRPPRIPLQYSDVRPPLDISDESLMAEGQNMDAALSSLDENGWNTEQKIWPAGFVRVRYIMSHFREEILELSLGNGRTDTESKLIDISHRCRLTWESLPGHLHYEPGCWETDRPPTQCLMLLAIYLDYLNSEFHIQRLLCRFSQAATQDLLKTSNQMLTTVMILIKQHSLTHKLQRDYAWIPKVLFYGVSSAGVLVTELCRSMRTGESLPTSMSRSELIRNLSVLISYLEWVTRPGDGNHAACSEASKMLARILDEALDPQTTSSNAQSSQPILEPARNEATLGPVEDQLMLEPNVTDTLPMDSEAFLDWFDSVDWNNPMGF</sequence>
<gene>
    <name evidence="4" type="ORF">OEA41_001493</name>
</gene>
<accession>A0AAD9ZA55</accession>
<dbReference type="PANTHER" id="PTHR31001:SF40">
    <property type="entry name" value="ZN(II)2CYS6 TRANSCRIPTION FACTOR (EUROFUNG)"/>
    <property type="match status" value="1"/>
</dbReference>
<dbReference type="GO" id="GO:0006351">
    <property type="term" value="P:DNA-templated transcription"/>
    <property type="evidence" value="ECO:0007669"/>
    <property type="project" value="InterPro"/>
</dbReference>
<proteinExistence type="predicted"/>
<feature type="domain" description="Xylanolytic transcriptional activator regulatory" evidence="3">
    <location>
        <begin position="10"/>
        <end position="84"/>
    </location>
</feature>
<dbReference type="SMART" id="SM00906">
    <property type="entry name" value="Fungal_trans"/>
    <property type="match status" value="1"/>
</dbReference>
<evidence type="ECO:0000313" key="4">
    <source>
        <dbReference type="EMBL" id="KAK3174249.1"/>
    </source>
</evidence>
<evidence type="ECO:0000256" key="2">
    <source>
        <dbReference type="ARBA" id="ARBA00023242"/>
    </source>
</evidence>
<evidence type="ECO:0000256" key="1">
    <source>
        <dbReference type="ARBA" id="ARBA00004123"/>
    </source>
</evidence>
<organism evidence="4 5">
    <name type="scientific">Lepraria neglecta</name>
    <dbReference type="NCBI Taxonomy" id="209136"/>
    <lineage>
        <taxon>Eukaryota</taxon>
        <taxon>Fungi</taxon>
        <taxon>Dikarya</taxon>
        <taxon>Ascomycota</taxon>
        <taxon>Pezizomycotina</taxon>
        <taxon>Lecanoromycetes</taxon>
        <taxon>OSLEUM clade</taxon>
        <taxon>Lecanoromycetidae</taxon>
        <taxon>Lecanorales</taxon>
        <taxon>Lecanorineae</taxon>
        <taxon>Stereocaulaceae</taxon>
        <taxon>Lepraria</taxon>
    </lineage>
</organism>
<dbReference type="InterPro" id="IPR050613">
    <property type="entry name" value="Sec_Metabolite_Reg"/>
</dbReference>
<dbReference type="GO" id="GO:0008270">
    <property type="term" value="F:zinc ion binding"/>
    <property type="evidence" value="ECO:0007669"/>
    <property type="project" value="InterPro"/>
</dbReference>
<dbReference type="Proteomes" id="UP001276659">
    <property type="component" value="Unassembled WGS sequence"/>
</dbReference>
<name>A0AAD9ZA55_9LECA</name>
<evidence type="ECO:0000313" key="5">
    <source>
        <dbReference type="Proteomes" id="UP001276659"/>
    </source>
</evidence>
<dbReference type="CDD" id="cd12148">
    <property type="entry name" value="fungal_TF_MHR"/>
    <property type="match status" value="1"/>
</dbReference>
<comment type="caution">
    <text evidence="4">The sequence shown here is derived from an EMBL/GenBank/DDBJ whole genome shotgun (WGS) entry which is preliminary data.</text>
</comment>
<dbReference type="Pfam" id="PF04082">
    <property type="entry name" value="Fungal_trans"/>
    <property type="match status" value="1"/>
</dbReference>
<dbReference type="AlphaFoldDB" id="A0AAD9ZA55"/>
<evidence type="ECO:0000259" key="3">
    <source>
        <dbReference type="SMART" id="SM00906"/>
    </source>
</evidence>